<sequence length="112" mass="12867">MHKVLWQNKHIAGCLFATDSMKPILRNSNKYSRAIFFNSGFTMFFVTDRRHAFIRMYCRNPKPLPKPKSPPKALPSNQAPLPERDLDAKTPLPKNNELFKNNGRTILICVAP</sequence>
<proteinExistence type="predicted"/>
<name>A0AAV4MEX7_CAEEX</name>
<keyword evidence="3" id="KW-1185">Reference proteome</keyword>
<feature type="compositionally biased region" description="Pro residues" evidence="1">
    <location>
        <begin position="62"/>
        <end position="73"/>
    </location>
</feature>
<evidence type="ECO:0000256" key="1">
    <source>
        <dbReference type="SAM" id="MobiDB-lite"/>
    </source>
</evidence>
<feature type="region of interest" description="Disordered" evidence="1">
    <location>
        <begin position="61"/>
        <end position="98"/>
    </location>
</feature>
<evidence type="ECO:0000313" key="2">
    <source>
        <dbReference type="EMBL" id="GIX70840.1"/>
    </source>
</evidence>
<evidence type="ECO:0000313" key="3">
    <source>
        <dbReference type="Proteomes" id="UP001054945"/>
    </source>
</evidence>
<dbReference type="EMBL" id="BPLR01002170">
    <property type="protein sequence ID" value="GIX70840.1"/>
    <property type="molecule type" value="Genomic_DNA"/>
</dbReference>
<comment type="caution">
    <text evidence="2">The sequence shown here is derived from an EMBL/GenBank/DDBJ whole genome shotgun (WGS) entry which is preliminary data.</text>
</comment>
<gene>
    <name evidence="2" type="ORF">CEXT_100981</name>
</gene>
<accession>A0AAV4MEX7</accession>
<dbReference type="AlphaFoldDB" id="A0AAV4MEX7"/>
<protein>
    <submittedName>
        <fullName evidence="2">Uncharacterized protein</fullName>
    </submittedName>
</protein>
<reference evidence="2 3" key="1">
    <citation type="submission" date="2021-06" db="EMBL/GenBank/DDBJ databases">
        <title>Caerostris extrusa draft genome.</title>
        <authorList>
            <person name="Kono N."/>
            <person name="Arakawa K."/>
        </authorList>
    </citation>
    <scope>NUCLEOTIDE SEQUENCE [LARGE SCALE GENOMIC DNA]</scope>
</reference>
<organism evidence="2 3">
    <name type="scientific">Caerostris extrusa</name>
    <name type="common">Bark spider</name>
    <name type="synonym">Caerostris bankana</name>
    <dbReference type="NCBI Taxonomy" id="172846"/>
    <lineage>
        <taxon>Eukaryota</taxon>
        <taxon>Metazoa</taxon>
        <taxon>Ecdysozoa</taxon>
        <taxon>Arthropoda</taxon>
        <taxon>Chelicerata</taxon>
        <taxon>Arachnida</taxon>
        <taxon>Araneae</taxon>
        <taxon>Araneomorphae</taxon>
        <taxon>Entelegynae</taxon>
        <taxon>Araneoidea</taxon>
        <taxon>Araneidae</taxon>
        <taxon>Caerostris</taxon>
    </lineage>
</organism>
<dbReference type="Proteomes" id="UP001054945">
    <property type="component" value="Unassembled WGS sequence"/>
</dbReference>